<keyword evidence="4 8" id="KW-0808">Transferase</keyword>
<dbReference type="PANTHER" id="PTHR12867">
    <property type="entry name" value="GLYCOSYL TRANSFERASE-RELATED"/>
    <property type="match status" value="1"/>
</dbReference>
<feature type="domain" description="Glycosyl transferase family 28 C-terminal" evidence="6">
    <location>
        <begin position="1"/>
        <end position="155"/>
    </location>
</feature>
<evidence type="ECO:0000256" key="4">
    <source>
        <dbReference type="ARBA" id="ARBA00022679"/>
    </source>
</evidence>
<organism evidence="8 10">
    <name type="scientific">Limosilactobacillus reuteri</name>
    <name type="common">Lactobacillus reuteri</name>
    <dbReference type="NCBI Taxonomy" id="1598"/>
    <lineage>
        <taxon>Bacteria</taxon>
        <taxon>Bacillati</taxon>
        <taxon>Bacillota</taxon>
        <taxon>Bacilli</taxon>
        <taxon>Lactobacillales</taxon>
        <taxon>Lactobacillaceae</taxon>
        <taxon>Limosilactobacillus</taxon>
    </lineage>
</organism>
<proteinExistence type="inferred from homology"/>
<evidence type="ECO:0000313" key="7">
    <source>
        <dbReference type="EMBL" id="MRG84322.1"/>
    </source>
</evidence>
<protein>
    <submittedName>
        <fullName evidence="8">Glycosyltransferase</fullName>
    </submittedName>
</protein>
<dbReference type="GO" id="GO:0016758">
    <property type="term" value="F:hexosyltransferase activity"/>
    <property type="evidence" value="ECO:0007669"/>
    <property type="project" value="InterPro"/>
</dbReference>
<dbReference type="Pfam" id="PF04101">
    <property type="entry name" value="Glyco_tran_28_C"/>
    <property type="match status" value="1"/>
</dbReference>
<accession>A0A6A8DA42</accession>
<reference evidence="9 10" key="1">
    <citation type="submission" date="2019-11" db="EMBL/GenBank/DDBJ databases">
        <title>Draft genome sequence of 12 host-associated Lactobacillus reuteri rodent strains.</title>
        <authorList>
            <person name="Zhang S."/>
            <person name="Ozcam M."/>
            <person name="Van Pijkeren J.P."/>
        </authorList>
    </citation>
    <scope>NUCLEOTIDE SEQUENCE [LARGE SCALE GENOMIC DNA]</scope>
    <source>
        <strain evidence="8 10">CR</strain>
        <strain evidence="7 9">L1604-1</strain>
    </source>
</reference>
<dbReference type="AlphaFoldDB" id="A0A6A8DA42"/>
<comment type="subcellular location">
    <subcellularLocation>
        <location evidence="1">Endoplasmic reticulum</location>
    </subcellularLocation>
</comment>
<comment type="similarity">
    <text evidence="2">Belongs to the glycosyltransferase 28 family.</text>
</comment>
<dbReference type="PANTHER" id="PTHR12867:SF6">
    <property type="entry name" value="N-ACETYLGLUCOSAMINYLDIPHOSPHODOLICHOL N-ACETYLGLUCOSAMINYLTRANSFERASE"/>
    <property type="match status" value="1"/>
</dbReference>
<dbReference type="InterPro" id="IPR039042">
    <property type="entry name" value="Alg13-like"/>
</dbReference>
<name>A0A6A8DA42_LIMRT</name>
<evidence type="ECO:0000256" key="5">
    <source>
        <dbReference type="ARBA" id="ARBA00022824"/>
    </source>
</evidence>
<dbReference type="EMBL" id="WJMZ01000008">
    <property type="protein sequence ID" value="MRG84322.1"/>
    <property type="molecule type" value="Genomic_DNA"/>
</dbReference>
<evidence type="ECO:0000259" key="6">
    <source>
        <dbReference type="Pfam" id="PF04101"/>
    </source>
</evidence>
<dbReference type="Proteomes" id="UP000441557">
    <property type="component" value="Unassembled WGS sequence"/>
</dbReference>
<evidence type="ECO:0000256" key="1">
    <source>
        <dbReference type="ARBA" id="ARBA00004240"/>
    </source>
</evidence>
<dbReference type="RefSeq" id="WP_153703384.1">
    <property type="nucleotide sequence ID" value="NZ_JAFFPO010000047.1"/>
</dbReference>
<evidence type="ECO:0000313" key="10">
    <source>
        <dbReference type="Proteomes" id="UP000470878"/>
    </source>
</evidence>
<dbReference type="GO" id="GO:0006488">
    <property type="term" value="P:dolichol-linked oligosaccharide biosynthetic process"/>
    <property type="evidence" value="ECO:0007669"/>
    <property type="project" value="InterPro"/>
</dbReference>
<evidence type="ECO:0000313" key="9">
    <source>
        <dbReference type="Proteomes" id="UP000441557"/>
    </source>
</evidence>
<comment type="caution">
    <text evidence="8">The sequence shown here is derived from an EMBL/GenBank/DDBJ whole genome shotgun (WGS) entry which is preliminary data.</text>
</comment>
<dbReference type="Proteomes" id="UP000470878">
    <property type="component" value="Unassembled WGS sequence"/>
</dbReference>
<evidence type="ECO:0000313" key="8">
    <source>
        <dbReference type="EMBL" id="MRH80967.1"/>
    </source>
</evidence>
<dbReference type="EMBL" id="WJMX01000020">
    <property type="protein sequence ID" value="MRH80967.1"/>
    <property type="molecule type" value="Genomic_DNA"/>
</dbReference>
<dbReference type="InterPro" id="IPR007235">
    <property type="entry name" value="Glyco_trans_28_C"/>
</dbReference>
<dbReference type="Gene3D" id="3.40.50.2000">
    <property type="entry name" value="Glycogen Phosphorylase B"/>
    <property type="match status" value="1"/>
</dbReference>
<sequence length="165" mass="19448">MIFVTVGTHEQSFDRLLIEIDNLVEKSVIKEHVIMQTGFSNYVPRNCEWSRFLTAQEIENNIKKARIVITHGGPASFLAVLQANKIPIVVPRQERYQEHINNHQVDFVKFIEKKQNNIIPVYDVKMLKSKIQNYDDEIKKRYSEELSNNHHFNQKFSEIVSDMFN</sequence>
<evidence type="ECO:0000256" key="3">
    <source>
        <dbReference type="ARBA" id="ARBA00022676"/>
    </source>
</evidence>
<gene>
    <name evidence="8" type="ORF">GIX77_09360</name>
    <name evidence="7" type="ORF">GIX80_08025</name>
</gene>
<evidence type="ECO:0000256" key="2">
    <source>
        <dbReference type="ARBA" id="ARBA00006962"/>
    </source>
</evidence>
<keyword evidence="5" id="KW-0256">Endoplasmic reticulum</keyword>
<keyword evidence="3" id="KW-0328">Glycosyltransferase</keyword>